<evidence type="ECO:0000256" key="4">
    <source>
        <dbReference type="ARBA" id="ARBA00023136"/>
    </source>
</evidence>
<dbReference type="Proteomes" id="UP001168972">
    <property type="component" value="Unassembled WGS sequence"/>
</dbReference>
<name>A0AA39F385_MICHY</name>
<feature type="region of interest" description="Disordered" evidence="5">
    <location>
        <begin position="530"/>
        <end position="559"/>
    </location>
</feature>
<keyword evidence="3" id="KW-1133">Transmembrane helix</keyword>
<comment type="caution">
    <text evidence="7">The sequence shown here is derived from an EMBL/GenBank/DDBJ whole genome shotgun (WGS) entry which is preliminary data.</text>
</comment>
<feature type="compositionally biased region" description="Low complexity" evidence="5">
    <location>
        <begin position="534"/>
        <end position="547"/>
    </location>
</feature>
<evidence type="ECO:0000313" key="7">
    <source>
        <dbReference type="EMBL" id="KAK0162134.1"/>
    </source>
</evidence>
<reference evidence="7" key="2">
    <citation type="submission" date="2023-03" db="EMBL/GenBank/DDBJ databases">
        <authorList>
            <person name="Inwood S.N."/>
            <person name="Skelly J.G."/>
            <person name="Guhlin J."/>
            <person name="Harrop T.W.R."/>
            <person name="Goldson S.G."/>
            <person name="Dearden P.K."/>
        </authorList>
    </citation>
    <scope>NUCLEOTIDE SEQUENCE</scope>
    <source>
        <strain evidence="7">Lincoln</strain>
        <tissue evidence="7">Whole body</tissue>
    </source>
</reference>
<dbReference type="GO" id="GO:0016020">
    <property type="term" value="C:membrane"/>
    <property type="evidence" value="ECO:0007669"/>
    <property type="project" value="UniProtKB-SubCell"/>
</dbReference>
<dbReference type="AlphaFoldDB" id="A0AA39F385"/>
<protein>
    <recommendedName>
        <fullName evidence="6">FAM234A/B beta-propeller domain-containing protein</fullName>
    </recommendedName>
</protein>
<dbReference type="Pfam" id="PF23727">
    <property type="entry name" value="Beta-prop_FAM234A_B"/>
    <property type="match status" value="1"/>
</dbReference>
<evidence type="ECO:0000256" key="3">
    <source>
        <dbReference type="ARBA" id="ARBA00022989"/>
    </source>
</evidence>
<dbReference type="InterPro" id="IPR015943">
    <property type="entry name" value="WD40/YVTN_repeat-like_dom_sf"/>
</dbReference>
<keyword evidence="2" id="KW-0812">Transmembrane</keyword>
<accession>A0AA39F385</accession>
<dbReference type="EMBL" id="JAQQBR010001834">
    <property type="protein sequence ID" value="KAK0162134.1"/>
    <property type="molecule type" value="Genomic_DNA"/>
</dbReference>
<sequence length="702" mass="78858">MALNGKTGDTLWIHWTDHAIFSIDCALDITKDNIKDCIITGRGGILHAINGNDGTTVWAIPLKDYPLLNQIILNVYDARFMHDIDGDSIGDIVVSHTTQIDNLRSSEIILLSGKSGTTIKVLEFSKSEQLFIAPQTLIHPDGEIIYLLASSTPEQSGGLYIIPQSDLLYGNSELRTLQHGKGKGVLLPPIMVDITLDGTEDIIVSSLDSTIIAYNGLTFVPIWNYTMTDSEIISIPIPGYYNDDNVPDIMVKHQIGPGFPVYYYSLSTILDGKTGKPLFDKPIKDSGNGQMSGLSLSVDGYGNDWFLYWSANCLDHDNVNEKYRFLKGQTLISQSRANLCKLRFNTTLSTKLFAMSQHVGPPGQSIYNSLNYHALELNNSIGMKELTGKYSNIVSNDNEGDNTMINGPIVAQHSPISGVSQINLHNFQNQENSQLVDEQGDYFIKKNNEKKDTIDSQDLNNDLSYTVTNKQISNKLPSDMEWNNLNAWDDNQMDKQYDMAYSERDSDFELPPRMKDNETQNKLFGVVRKKRNDNGINNNNNNNNNGYYDEDAEKGIPRQPPTGLLLPSLLKNNNRVSIDFVFTTYWLPPSEISLVLLQQDLDCIQMKETKIFGKLNLYEREDIIAECLAERGVNYKLYKDGLDRDNVKIPLGQMTIYRMKLECSCPDDILPGQTCKNISVHQSWPAHLGQHGDGDFQSFIKN</sequence>
<dbReference type="InterPro" id="IPR055409">
    <property type="entry name" value="Beta-prop_FAM234A_B"/>
</dbReference>
<evidence type="ECO:0000256" key="1">
    <source>
        <dbReference type="ARBA" id="ARBA00004167"/>
    </source>
</evidence>
<keyword evidence="4" id="KW-0472">Membrane</keyword>
<comment type="subcellular location">
    <subcellularLocation>
        <location evidence="1">Membrane</location>
        <topology evidence="1">Single-pass membrane protein</topology>
    </subcellularLocation>
</comment>
<dbReference type="PANTHER" id="PTHR21419:SF30">
    <property type="entry name" value="IG-LIKE DOMAIN-CONTAINING PROTEIN"/>
    <property type="match status" value="1"/>
</dbReference>
<evidence type="ECO:0000256" key="5">
    <source>
        <dbReference type="SAM" id="MobiDB-lite"/>
    </source>
</evidence>
<organism evidence="7 8">
    <name type="scientific">Microctonus hyperodae</name>
    <name type="common">Parasitoid wasp</name>
    <dbReference type="NCBI Taxonomy" id="165561"/>
    <lineage>
        <taxon>Eukaryota</taxon>
        <taxon>Metazoa</taxon>
        <taxon>Ecdysozoa</taxon>
        <taxon>Arthropoda</taxon>
        <taxon>Hexapoda</taxon>
        <taxon>Insecta</taxon>
        <taxon>Pterygota</taxon>
        <taxon>Neoptera</taxon>
        <taxon>Endopterygota</taxon>
        <taxon>Hymenoptera</taxon>
        <taxon>Apocrita</taxon>
        <taxon>Ichneumonoidea</taxon>
        <taxon>Braconidae</taxon>
        <taxon>Euphorinae</taxon>
        <taxon>Microctonus</taxon>
    </lineage>
</organism>
<feature type="domain" description="FAM234A/B beta-propeller" evidence="6">
    <location>
        <begin position="1"/>
        <end position="123"/>
    </location>
</feature>
<dbReference type="PANTHER" id="PTHR21419">
    <property type="match status" value="1"/>
</dbReference>
<dbReference type="InterPro" id="IPR028994">
    <property type="entry name" value="Integrin_alpha_N"/>
</dbReference>
<evidence type="ECO:0000256" key="2">
    <source>
        <dbReference type="ARBA" id="ARBA00022692"/>
    </source>
</evidence>
<evidence type="ECO:0000313" key="8">
    <source>
        <dbReference type="Proteomes" id="UP001168972"/>
    </source>
</evidence>
<reference evidence="7" key="1">
    <citation type="journal article" date="2023" name="bioRxiv">
        <title>Scaffold-level genome assemblies of two parasitoid biocontrol wasps reveal the parthenogenesis mechanism and an associated novel virus.</title>
        <authorList>
            <person name="Inwood S."/>
            <person name="Skelly J."/>
            <person name="Guhlin J."/>
            <person name="Harrop T."/>
            <person name="Goldson S."/>
            <person name="Dearden P."/>
        </authorList>
    </citation>
    <scope>NUCLEOTIDE SEQUENCE</scope>
    <source>
        <strain evidence="7">Lincoln</strain>
        <tissue evidence="7">Whole body</tissue>
    </source>
</reference>
<dbReference type="Gene3D" id="2.130.10.10">
    <property type="entry name" value="YVTN repeat-like/Quinoprotein amine dehydrogenase"/>
    <property type="match status" value="1"/>
</dbReference>
<keyword evidence="8" id="KW-1185">Reference proteome</keyword>
<dbReference type="SUPFAM" id="SSF69318">
    <property type="entry name" value="Integrin alpha N-terminal domain"/>
    <property type="match status" value="1"/>
</dbReference>
<dbReference type="InterPro" id="IPR045232">
    <property type="entry name" value="FAM234"/>
</dbReference>
<gene>
    <name evidence="7" type="ORF">PV327_008496</name>
</gene>
<proteinExistence type="predicted"/>
<evidence type="ECO:0000259" key="6">
    <source>
        <dbReference type="Pfam" id="PF23727"/>
    </source>
</evidence>